<dbReference type="EMBL" id="CP017015">
    <property type="protein sequence ID" value="AOG60548.1"/>
    <property type="molecule type" value="Genomic_DNA"/>
</dbReference>
<reference evidence="1 2" key="1">
    <citation type="submission" date="2016-08" db="EMBL/GenBank/DDBJ databases">
        <title>Complete genome sequence of Spiroplasma helicoides TABS-2 (DSM 22551).</title>
        <authorList>
            <person name="Shen W.-Y."/>
            <person name="Lo W.-S."/>
            <person name="Lai Y.-C."/>
            <person name="Kuo C.-H."/>
        </authorList>
    </citation>
    <scope>NUCLEOTIDE SEQUENCE [LARGE SCALE GENOMIC DNA]</scope>
    <source>
        <strain evidence="1 2">TABS-2</strain>
    </source>
</reference>
<accession>A0A1B3SKS5</accession>
<proteinExistence type="predicted"/>
<protein>
    <submittedName>
        <fullName evidence="1">Holliday junction DNA helicase RuvA</fullName>
    </submittedName>
</protein>
<dbReference type="RefSeq" id="WP_069116574.1">
    <property type="nucleotide sequence ID" value="NZ_CP017015.1"/>
</dbReference>
<dbReference type="Proteomes" id="UP000094378">
    <property type="component" value="Chromosome"/>
</dbReference>
<keyword evidence="1" id="KW-0347">Helicase</keyword>
<gene>
    <name evidence="1" type="primary">ruvA</name>
    <name evidence="1" type="ORF">SHELI_v1c05970</name>
</gene>
<keyword evidence="2" id="KW-1185">Reference proteome</keyword>
<evidence type="ECO:0000313" key="2">
    <source>
        <dbReference type="Proteomes" id="UP000094378"/>
    </source>
</evidence>
<evidence type="ECO:0000313" key="1">
    <source>
        <dbReference type="EMBL" id="AOG60548.1"/>
    </source>
</evidence>
<dbReference type="AlphaFoldDB" id="A0A1B3SKS5"/>
<dbReference type="Gene3D" id="1.10.150.20">
    <property type="entry name" value="5' to 3' exonuclease, C-terminal subdomain"/>
    <property type="match status" value="1"/>
</dbReference>
<keyword evidence="1" id="KW-0378">Hydrolase</keyword>
<dbReference type="GO" id="GO:0004386">
    <property type="term" value="F:helicase activity"/>
    <property type="evidence" value="ECO:0007669"/>
    <property type="project" value="UniProtKB-KW"/>
</dbReference>
<dbReference type="STRING" id="216938.SHELI_v1c05970"/>
<keyword evidence="1" id="KW-0067">ATP-binding</keyword>
<dbReference type="InterPro" id="IPR010994">
    <property type="entry name" value="RuvA_2-like"/>
</dbReference>
<sequence>MYYLNAKLVNVSSNEIIVESNDIGYKGFIVDSYDKTFNVDNNIKLYVLNYKNEYVDEYLFFQNLDVYKVANLLLSIKNFGIKSLLAIFSNIDYEKFINYVKNKEIIELVRVTGIGENKIKDIVTVISKNLLNEKYSKNQMVVISSLHKLGYKISSIYKVISLIDGKSDQESIFREAVIKLNEVEV</sequence>
<name>A0A1B3SKS5_9MOLU</name>
<dbReference type="KEGG" id="shj:SHELI_v1c05970"/>
<dbReference type="SUPFAM" id="SSF47781">
    <property type="entry name" value="RuvA domain 2-like"/>
    <property type="match status" value="1"/>
</dbReference>
<dbReference type="OrthoDB" id="389406at2"/>
<organism evidence="1 2">
    <name type="scientific">Spiroplasma helicoides</name>
    <dbReference type="NCBI Taxonomy" id="216938"/>
    <lineage>
        <taxon>Bacteria</taxon>
        <taxon>Bacillati</taxon>
        <taxon>Mycoplasmatota</taxon>
        <taxon>Mollicutes</taxon>
        <taxon>Entomoplasmatales</taxon>
        <taxon>Spiroplasmataceae</taxon>
        <taxon>Spiroplasma</taxon>
    </lineage>
</organism>
<keyword evidence="1" id="KW-0547">Nucleotide-binding</keyword>